<name>A0ABT1ZWK7_9BURK</name>
<comment type="caution">
    <text evidence="2">The sequence shown here is derived from an EMBL/GenBank/DDBJ whole genome shotgun (WGS) entry which is preliminary data.</text>
</comment>
<evidence type="ECO:0000313" key="3">
    <source>
        <dbReference type="Proteomes" id="UP001204151"/>
    </source>
</evidence>
<gene>
    <name evidence="2" type="ORF">NX784_22155</name>
</gene>
<sequence>MNTGVLRTGRDAHRRAVLAATCAVHLLVLLLWAQARRQAPPASPARVVTILLQADGARATSMAESSLPPGIPVPVMPPPRPHPPAAALPDTPPSTASAAAPDAPTDVPAGATANTPAPGEGTPPGGFTYSLAARQAGRIDRELRNGKPGVPTEADTASARFRRGLESAHVDRSMTIQTDTYTSPDGVVMYRYRTANGARCRRAGGVGILLQGMPDAPAAMNVDCPKGVEWNRDAP</sequence>
<evidence type="ECO:0000313" key="2">
    <source>
        <dbReference type="EMBL" id="MCS0584297.1"/>
    </source>
</evidence>
<reference evidence="2 3" key="1">
    <citation type="submission" date="2022-08" db="EMBL/GenBank/DDBJ databases">
        <title>Reclassification of Massilia species as members of the genera Telluria, Duganella, Pseudoduganella, Mokoshia gen. nov. and Zemynaea gen. nov. using orthogonal and non-orthogonal genome-based approaches.</title>
        <authorList>
            <person name="Bowman J.P."/>
        </authorList>
    </citation>
    <scope>NUCLEOTIDE SEQUENCE [LARGE SCALE GENOMIC DNA]</scope>
    <source>
        <strain evidence="2 3">JCM 31316</strain>
    </source>
</reference>
<accession>A0ABT1ZWK7</accession>
<organism evidence="2 3">
    <name type="scientific">Massilia pinisoli</name>
    <dbReference type="NCBI Taxonomy" id="1772194"/>
    <lineage>
        <taxon>Bacteria</taxon>
        <taxon>Pseudomonadati</taxon>
        <taxon>Pseudomonadota</taxon>
        <taxon>Betaproteobacteria</taxon>
        <taxon>Burkholderiales</taxon>
        <taxon>Oxalobacteraceae</taxon>
        <taxon>Telluria group</taxon>
        <taxon>Massilia</taxon>
    </lineage>
</organism>
<feature type="compositionally biased region" description="Pro residues" evidence="1">
    <location>
        <begin position="69"/>
        <end position="92"/>
    </location>
</feature>
<keyword evidence="3" id="KW-1185">Reference proteome</keyword>
<feature type="compositionally biased region" description="Low complexity" evidence="1">
    <location>
        <begin position="93"/>
        <end position="128"/>
    </location>
</feature>
<dbReference type="Proteomes" id="UP001204151">
    <property type="component" value="Unassembled WGS sequence"/>
</dbReference>
<dbReference type="EMBL" id="JANUGW010000020">
    <property type="protein sequence ID" value="MCS0584297.1"/>
    <property type="molecule type" value="Genomic_DNA"/>
</dbReference>
<evidence type="ECO:0000256" key="1">
    <source>
        <dbReference type="SAM" id="MobiDB-lite"/>
    </source>
</evidence>
<protein>
    <submittedName>
        <fullName evidence="2">Uncharacterized protein</fullName>
    </submittedName>
</protein>
<feature type="region of interest" description="Disordered" evidence="1">
    <location>
        <begin position="61"/>
        <end position="159"/>
    </location>
</feature>
<proteinExistence type="predicted"/>
<dbReference type="RefSeq" id="WP_258818859.1">
    <property type="nucleotide sequence ID" value="NZ_JANUGW010000020.1"/>
</dbReference>